<evidence type="ECO:0000313" key="3">
    <source>
        <dbReference type="EMBL" id="MBD2755297.1"/>
    </source>
</evidence>
<dbReference type="Gene3D" id="1.10.1660.10">
    <property type="match status" value="1"/>
</dbReference>
<dbReference type="InterPro" id="IPR009057">
    <property type="entry name" value="Homeodomain-like_sf"/>
</dbReference>
<dbReference type="SUPFAM" id="SSF46689">
    <property type="entry name" value="Homeodomain-like"/>
    <property type="match status" value="1"/>
</dbReference>
<evidence type="ECO:0000259" key="2">
    <source>
        <dbReference type="Pfam" id="PF13518"/>
    </source>
</evidence>
<comment type="caution">
    <text evidence="3">The sequence shown here is derived from an EMBL/GenBank/DDBJ whole genome shotgun (WGS) entry which is preliminary data.</text>
</comment>
<protein>
    <submittedName>
        <fullName evidence="3">Helix-turn-helix domain-containing protein</fullName>
    </submittedName>
</protein>
<evidence type="ECO:0000256" key="1">
    <source>
        <dbReference type="SAM" id="MobiDB-lite"/>
    </source>
</evidence>
<feature type="domain" description="Insertion element IS150 protein InsJ-like helix-turn-helix" evidence="2">
    <location>
        <begin position="10"/>
        <end position="48"/>
    </location>
</feature>
<evidence type="ECO:0000313" key="4">
    <source>
        <dbReference type="Proteomes" id="UP000653797"/>
    </source>
</evidence>
<proteinExistence type="predicted"/>
<gene>
    <name evidence="3" type="ORF">IC230_20520</name>
</gene>
<sequence length="130" mass="14756">MKQPEGVMRQIVAQILLGQLNIDQAAERLKVNRQTVQRWMKKIEEEAEANQRTAPIDFEQPPPPPKPTRPAKPKTKSPVDELRAKVLTLEEQLEEANFKALYYSTLVRIAKHELGVDIEKKSVTKPSGSC</sequence>
<organism evidence="3 4">
    <name type="scientific">Spirosoma validum</name>
    <dbReference type="NCBI Taxonomy" id="2771355"/>
    <lineage>
        <taxon>Bacteria</taxon>
        <taxon>Pseudomonadati</taxon>
        <taxon>Bacteroidota</taxon>
        <taxon>Cytophagia</taxon>
        <taxon>Cytophagales</taxon>
        <taxon>Cytophagaceae</taxon>
        <taxon>Spirosoma</taxon>
    </lineage>
</organism>
<keyword evidence="4" id="KW-1185">Reference proteome</keyword>
<name>A0A927B4W7_9BACT</name>
<feature type="region of interest" description="Disordered" evidence="1">
    <location>
        <begin position="43"/>
        <end position="80"/>
    </location>
</feature>
<dbReference type="EMBL" id="JACXAA010000008">
    <property type="protein sequence ID" value="MBD2755297.1"/>
    <property type="molecule type" value="Genomic_DNA"/>
</dbReference>
<dbReference type="AlphaFoldDB" id="A0A927B4W7"/>
<dbReference type="Proteomes" id="UP000653797">
    <property type="component" value="Unassembled WGS sequence"/>
</dbReference>
<accession>A0A927B4W7</accession>
<reference evidence="3" key="1">
    <citation type="submission" date="2020-09" db="EMBL/GenBank/DDBJ databases">
        <authorList>
            <person name="Kim M.K."/>
        </authorList>
    </citation>
    <scope>NUCLEOTIDE SEQUENCE</scope>
    <source>
        <strain evidence="3">BT704</strain>
    </source>
</reference>
<dbReference type="InterPro" id="IPR055247">
    <property type="entry name" value="InsJ-like_HTH"/>
</dbReference>
<dbReference type="Pfam" id="PF13518">
    <property type="entry name" value="HTH_28"/>
    <property type="match status" value="1"/>
</dbReference>